<feature type="compositionally biased region" description="Basic and acidic residues" evidence="1">
    <location>
        <begin position="919"/>
        <end position="931"/>
    </location>
</feature>
<feature type="region of interest" description="Disordered" evidence="1">
    <location>
        <begin position="864"/>
        <end position="931"/>
    </location>
</feature>
<feature type="compositionally biased region" description="Basic and acidic residues" evidence="1">
    <location>
        <begin position="413"/>
        <end position="429"/>
    </location>
</feature>
<dbReference type="AlphaFoldDB" id="A0A370TG26"/>
<dbReference type="EMBL" id="NPIC01000008">
    <property type="protein sequence ID" value="RDL33856.1"/>
    <property type="molecule type" value="Genomic_DNA"/>
</dbReference>
<dbReference type="RefSeq" id="XP_031867138.1">
    <property type="nucleotide sequence ID" value="XM_032016847.1"/>
</dbReference>
<dbReference type="GeneID" id="43601073"/>
<feature type="compositionally biased region" description="Polar residues" evidence="1">
    <location>
        <begin position="689"/>
        <end position="704"/>
    </location>
</feature>
<feature type="compositionally biased region" description="Polar residues" evidence="1">
    <location>
        <begin position="551"/>
        <end position="560"/>
    </location>
</feature>
<accession>A0A370TG26</accession>
<gene>
    <name evidence="2" type="ORF">BP5553_08224</name>
</gene>
<feature type="compositionally biased region" description="Low complexity" evidence="1">
    <location>
        <begin position="370"/>
        <end position="384"/>
    </location>
</feature>
<name>A0A370TG26_9HELO</name>
<feature type="compositionally biased region" description="Polar residues" evidence="1">
    <location>
        <begin position="1"/>
        <end position="10"/>
    </location>
</feature>
<sequence length="931" mass="104665">MSNNNISSTGEGEGASPSRSRSRSLSPHNSLTDKHSTSLPWILHHILERELSNELPLRIMFSFNAGQQLPTLKQAQQWWQYEPKGKLIIEFLSSLPQIDQSSEQTESENKRIQNSDSEQVDDGATDICEVDRFMNFNHDLLFDISSEDHPSADRRQTHGFPPHFVRDICLQKVFLKEYKEVDFGQALTCLDYLRDLELSRRTALREVAERLNIKEDSWRSVLQEEPEAYAWVSSVQLQELEIEKYYAAIFVDLRIWTMVHELQYEPFYKPNVLAMLNTLFPPSLKDMPNDRVDIKTLNKYRSTFYGHILAVEAQGSAIVKDFIDKLLSPDTKHSWPETRNNLVAYIELAEKMITQAKEISGMEFFKRNSLRNSKSSSDAPSPFSERPGTASSATTSVDNHMSPISNPKSADMGLKDGDTIPGDSGHKTMNDLPKADAVFEQSAPGSHSSLIPPPLQGSEYSILRKRTPKLSLKTEPKTPGKSTFSSRFRAISKSKVSPLTLSPDSLHYTRHPPTVSSPLVDPRNKLNTDILQESDTQPPRTGGLPIEPLRNLQSKVSPSIKSDTNTSAATSSKKTAVADSLDFLNRPYEPPSHPKLKSKASLSSMFLRRKSSFGPAKLDTSNTSLRNPHEEMKIEPPSKLSKQKSLNSIEKARPKTPTVRSSTWTESPQPAQPPKLPPSPRKRLRGRKSFSTFGNRSNLSTYGNRTVPPGYVSHVRKDTISNPIFVYDESNPYERYRLVPDPRLPPADPIAPAVPSSPTRAGITEELRQFNLSMSDTQETSTEDTTIGDGESLNKKINVKSQQIQSPDFFRPTNFSKAHPDGYRPANIHISSPELMGEDEADFHANEWSRKWLIADSIAIKTGTLRPSGSPLRPAFEQPRATPQPPGRPRQLSAVSEEANVPAPLRIKSLRKMKKEKQKHVEIDVSRFSKY</sequence>
<comment type="caution">
    <text evidence="2">The sequence shown here is derived from an EMBL/GenBank/DDBJ whole genome shotgun (WGS) entry which is preliminary data.</text>
</comment>
<feature type="region of interest" description="Disordered" evidence="1">
    <location>
        <begin position="99"/>
        <end position="121"/>
    </location>
</feature>
<evidence type="ECO:0000313" key="3">
    <source>
        <dbReference type="Proteomes" id="UP000254866"/>
    </source>
</evidence>
<evidence type="ECO:0000256" key="1">
    <source>
        <dbReference type="SAM" id="MobiDB-lite"/>
    </source>
</evidence>
<protein>
    <submittedName>
        <fullName evidence="2">Uncharacterized protein</fullName>
    </submittedName>
</protein>
<feature type="region of interest" description="Disordered" evidence="1">
    <location>
        <begin position="370"/>
        <end position="431"/>
    </location>
</feature>
<proteinExistence type="predicted"/>
<reference evidence="2 3" key="1">
    <citation type="journal article" date="2018" name="IMA Fungus">
        <title>IMA Genome-F 9: Draft genome sequence of Annulohypoxylon stygium, Aspergillus mulundensis, Berkeleyomyces basicola (syn. Thielaviopsis basicola), Ceratocystis smalleyi, two Cercospora beticola strains, Coleophoma cylindrospora, Fusarium fracticaudum, Phialophora cf. hyalina, and Morchella septimelata.</title>
        <authorList>
            <person name="Wingfield B.D."/>
            <person name="Bills G.F."/>
            <person name="Dong Y."/>
            <person name="Huang W."/>
            <person name="Nel W.J."/>
            <person name="Swalarsk-Parry B.S."/>
            <person name="Vaghefi N."/>
            <person name="Wilken P.M."/>
            <person name="An Z."/>
            <person name="de Beer Z.W."/>
            <person name="De Vos L."/>
            <person name="Chen L."/>
            <person name="Duong T.A."/>
            <person name="Gao Y."/>
            <person name="Hammerbacher A."/>
            <person name="Kikkert J.R."/>
            <person name="Li Y."/>
            <person name="Li H."/>
            <person name="Li K."/>
            <person name="Li Q."/>
            <person name="Liu X."/>
            <person name="Ma X."/>
            <person name="Naidoo K."/>
            <person name="Pethybridge S.J."/>
            <person name="Sun J."/>
            <person name="Steenkamp E.T."/>
            <person name="van der Nest M.A."/>
            <person name="van Wyk S."/>
            <person name="Wingfield M.J."/>
            <person name="Xiong C."/>
            <person name="Yue Q."/>
            <person name="Zhang X."/>
        </authorList>
    </citation>
    <scope>NUCLEOTIDE SEQUENCE [LARGE SCALE GENOMIC DNA]</scope>
    <source>
        <strain evidence="2 3">BP 5553</strain>
    </source>
</reference>
<feature type="compositionally biased region" description="Polar residues" evidence="1">
    <location>
        <begin position="389"/>
        <end position="408"/>
    </location>
</feature>
<feature type="region of interest" description="Disordered" evidence="1">
    <location>
        <begin position="1"/>
        <end position="35"/>
    </location>
</feature>
<feature type="compositionally biased region" description="Polar residues" evidence="1">
    <location>
        <begin position="494"/>
        <end position="503"/>
    </location>
</feature>
<feature type="compositionally biased region" description="Pro residues" evidence="1">
    <location>
        <begin position="670"/>
        <end position="679"/>
    </location>
</feature>
<feature type="region of interest" description="Disordered" evidence="1">
    <location>
        <begin position="466"/>
        <end position="705"/>
    </location>
</feature>
<feature type="compositionally biased region" description="Basic residues" evidence="1">
    <location>
        <begin position="908"/>
        <end position="918"/>
    </location>
</feature>
<feature type="compositionally biased region" description="Low complexity" evidence="1">
    <location>
        <begin position="561"/>
        <end position="580"/>
    </location>
</feature>
<dbReference type="OrthoDB" id="3533623at2759"/>
<feature type="compositionally biased region" description="Basic and acidic residues" evidence="1">
    <location>
        <begin position="627"/>
        <end position="636"/>
    </location>
</feature>
<evidence type="ECO:0000313" key="2">
    <source>
        <dbReference type="EMBL" id="RDL33856.1"/>
    </source>
</evidence>
<feature type="compositionally biased region" description="Polar residues" evidence="1">
    <location>
        <begin position="525"/>
        <end position="539"/>
    </location>
</feature>
<dbReference type="Proteomes" id="UP000254866">
    <property type="component" value="Unassembled WGS sequence"/>
</dbReference>
<keyword evidence="3" id="KW-1185">Reference proteome</keyword>
<organism evidence="2 3">
    <name type="scientific">Venustampulla echinocandica</name>
    <dbReference type="NCBI Taxonomy" id="2656787"/>
    <lineage>
        <taxon>Eukaryota</taxon>
        <taxon>Fungi</taxon>
        <taxon>Dikarya</taxon>
        <taxon>Ascomycota</taxon>
        <taxon>Pezizomycotina</taxon>
        <taxon>Leotiomycetes</taxon>
        <taxon>Helotiales</taxon>
        <taxon>Pleuroascaceae</taxon>
        <taxon>Venustampulla</taxon>
    </lineage>
</organism>
<feature type="compositionally biased region" description="Low complexity" evidence="1">
    <location>
        <begin position="16"/>
        <end position="27"/>
    </location>
</feature>